<accession>A0ACB6QFW5</accession>
<dbReference type="EMBL" id="MU003528">
    <property type="protein sequence ID" value="KAF2465782.1"/>
    <property type="molecule type" value="Genomic_DNA"/>
</dbReference>
<name>A0ACB6QFW5_9PLEO</name>
<sequence>MVLLGFALSNLNATIVKKETTPSLLKSTATDDFQRHKANTLVSLTTTQPSVDNTTIFLAPVCPQDNNQPPARPPNATFQDPSVISASPEGLHTKDHSTNSFHQQTVRESATQDLTVDALAAHEVETANNHTIEAARAAARVVRIQNAALELNFELPRESCETEKWELSEWLMVRVDQEAIYKIHDVFMNLCQLAICDICENRCLHVGCVMKLITDLGCQGLLAAQYALIRKLAGGLEGGGDVSHTDTISEIGSSYLPSAKTHIFLKYDKLLIKTALYITVIPPNTSRPSKKGTKGRNLLSITHTGSSSRQDHMVENVSTARSLKPYPNILTRIKNGAQNEDPNWNVAATNTVIVSRWGGTEPLCRTYLTRYYTHVLRYSLIRTSSFLVQPYNTVVQFTLFGSQYLVDSPTLCPLSQLMRDLVLRRIFGCIYCN</sequence>
<keyword evidence="2" id="KW-1185">Reference proteome</keyword>
<evidence type="ECO:0000313" key="2">
    <source>
        <dbReference type="Proteomes" id="UP000799755"/>
    </source>
</evidence>
<organism evidence="1 2">
    <name type="scientific">Lindgomyces ingoldianus</name>
    <dbReference type="NCBI Taxonomy" id="673940"/>
    <lineage>
        <taxon>Eukaryota</taxon>
        <taxon>Fungi</taxon>
        <taxon>Dikarya</taxon>
        <taxon>Ascomycota</taxon>
        <taxon>Pezizomycotina</taxon>
        <taxon>Dothideomycetes</taxon>
        <taxon>Pleosporomycetidae</taxon>
        <taxon>Pleosporales</taxon>
        <taxon>Lindgomycetaceae</taxon>
        <taxon>Lindgomyces</taxon>
    </lineage>
</organism>
<dbReference type="Proteomes" id="UP000799755">
    <property type="component" value="Unassembled WGS sequence"/>
</dbReference>
<evidence type="ECO:0000313" key="1">
    <source>
        <dbReference type="EMBL" id="KAF2465782.1"/>
    </source>
</evidence>
<proteinExistence type="predicted"/>
<gene>
    <name evidence="1" type="ORF">BDR25DRAFT_360310</name>
</gene>
<comment type="caution">
    <text evidence="1">The sequence shown here is derived from an EMBL/GenBank/DDBJ whole genome shotgun (WGS) entry which is preliminary data.</text>
</comment>
<protein>
    <submittedName>
        <fullName evidence="1">Uncharacterized protein</fullName>
    </submittedName>
</protein>
<reference evidence="1" key="1">
    <citation type="journal article" date="2020" name="Stud. Mycol.">
        <title>101 Dothideomycetes genomes: a test case for predicting lifestyles and emergence of pathogens.</title>
        <authorList>
            <person name="Haridas S."/>
            <person name="Albert R."/>
            <person name="Binder M."/>
            <person name="Bloem J."/>
            <person name="Labutti K."/>
            <person name="Salamov A."/>
            <person name="Andreopoulos B."/>
            <person name="Baker S."/>
            <person name="Barry K."/>
            <person name="Bills G."/>
            <person name="Bluhm B."/>
            <person name="Cannon C."/>
            <person name="Castanera R."/>
            <person name="Culley D."/>
            <person name="Daum C."/>
            <person name="Ezra D."/>
            <person name="Gonzalez J."/>
            <person name="Henrissat B."/>
            <person name="Kuo A."/>
            <person name="Liang C."/>
            <person name="Lipzen A."/>
            <person name="Lutzoni F."/>
            <person name="Magnuson J."/>
            <person name="Mondo S."/>
            <person name="Nolan M."/>
            <person name="Ohm R."/>
            <person name="Pangilinan J."/>
            <person name="Park H.-J."/>
            <person name="Ramirez L."/>
            <person name="Alfaro M."/>
            <person name="Sun H."/>
            <person name="Tritt A."/>
            <person name="Yoshinaga Y."/>
            <person name="Zwiers L.-H."/>
            <person name="Turgeon B."/>
            <person name="Goodwin S."/>
            <person name="Spatafora J."/>
            <person name="Crous P."/>
            <person name="Grigoriev I."/>
        </authorList>
    </citation>
    <scope>NUCLEOTIDE SEQUENCE</scope>
    <source>
        <strain evidence="1">ATCC 200398</strain>
    </source>
</reference>